<dbReference type="PRINTS" id="PR01407">
    <property type="entry name" value="BUTYPHLNCDUF"/>
</dbReference>
<dbReference type="KEGG" id="csem:103382540"/>
<dbReference type="PROSITE" id="PS50837">
    <property type="entry name" value="NACHT"/>
    <property type="match status" value="1"/>
</dbReference>
<sequence>MGEDCLLLLFSSLSPAIVKLRPLSQAPDSFHFSRGFWLANKEEEDNNHLKQVLHRHEPTGCFWRTAKEEADMAHVNDQLVPILEDLKDDDFRRFKFHLHKLEDNLQRIPLYRLESADRLETAILMGQYYPDQVLEVTQAVLKKIPRLDLVQALCNNSLKPNEIYVNVITPPAIHTFDPLLNTSGYEEFPEQDPDQDPDVVMHQGQLQSYLKDCFVVVKEGMSEKNKAECLDDIFVELFLTDGGDIEINEQHEIDWSGSAKAKMADAEKLINPNKIFQSPNDKPIRTVLTAGIAGIGKTILVKKFVLDWANGRQNQDIHFLFPFGFSELNLLKDKHLTFAQLVYESIWETKGIPKEYLQKVFTELQASGCRDYKNKNNKYKILFVLDGLDESRLQLDLTQSKKPLVPFDVTQSASVEVLLSALIRGELLPSARIWISTRPGAVKLINGDFVQRKTLVRGFNDPQKEEYFEKKFPDRNQADTIISHIKASRTLFIMCHIPVFCWITSIVLKEVLKKKANMELPTTLTEMYSEFLMYQITSTGEKCGKKQSIRYIKSLAKLAFVKLNEGNLFYEKDLKDSGIKSHKASLYVDVLTEVFEEVHRWRDDDAPKKYSFVHLSLMEYLAALHVVMSLINKNRNVLSSKLDLERLFKPCVKKSLTEVHTIAIQNALQSSNGQLDLFLRFLLGLSLQSSQVVLKPLLKGFKGQTQNNYQETIESIQTGIRENTSTERTFNLFYCLNELKENSLVNEIQQYLNPEILPSSNLTPLNWQALVFFLVSSEKTVNEFDLRKYCPTEEGLFRLLPVVKASKKSLLVSCKLSQTVCLALAEVLCSESSILTELDLSDNELKDAGAKRLSSGLRKGTCALKVLRLSGCMISADGCKVLALALKANPSNLRELDLSFNHPGESVKKMLMDLKKDPNCQLDILKLNNCGQERLKAGVKKYFCKLVLDQNTAHTNMKLSDGNTVVTAVEEKLLYFYHLDRFDCWLQVLGDTGLNGRSYWEVSWKGSAHIGVTYKGIIRKGQGADIGLGSNDHSWALLCQGKESYSIQHENEVKPINPPASPATQKVAVFLDFPAGTLTFYKVGYHKLIPLHTFTSEFTEPLYPAFGFGVDYSSIKFGSSVSLPEASKDMF</sequence>
<reference evidence="10" key="3">
    <citation type="submission" date="2025-09" db="UniProtKB">
        <authorList>
            <consortium name="Ensembl"/>
        </authorList>
    </citation>
    <scope>IDENTIFICATION</scope>
</reference>
<keyword evidence="6" id="KW-0067">ATP-binding</keyword>
<dbReference type="Pfam" id="PF05729">
    <property type="entry name" value="NACHT"/>
    <property type="match status" value="1"/>
</dbReference>
<dbReference type="Proteomes" id="UP000265120">
    <property type="component" value="Chromosome 8"/>
</dbReference>
<dbReference type="InterPro" id="IPR003877">
    <property type="entry name" value="SPRY_dom"/>
</dbReference>
<dbReference type="GeneTree" id="ENSGT01150000286904"/>
<feature type="domain" description="NACHT" evidence="9">
    <location>
        <begin position="285"/>
        <end position="441"/>
    </location>
</feature>
<evidence type="ECO:0000256" key="2">
    <source>
        <dbReference type="ARBA" id="ARBA00022490"/>
    </source>
</evidence>
<dbReference type="InterPro" id="IPR006574">
    <property type="entry name" value="PRY"/>
</dbReference>
<dbReference type="STRING" id="244447.ENSCSEP00000006632"/>
<comment type="subcellular location">
    <subcellularLocation>
        <location evidence="1">Cytoplasm</location>
    </subcellularLocation>
</comment>
<evidence type="ECO:0000259" key="7">
    <source>
        <dbReference type="PROSITE" id="PS50188"/>
    </source>
</evidence>
<dbReference type="Gene3D" id="2.60.120.920">
    <property type="match status" value="1"/>
</dbReference>
<dbReference type="GO" id="GO:0005737">
    <property type="term" value="C:cytoplasm"/>
    <property type="evidence" value="ECO:0007669"/>
    <property type="project" value="UniProtKB-SubCell"/>
</dbReference>
<dbReference type="InterPro" id="IPR029495">
    <property type="entry name" value="NACHT-assoc"/>
</dbReference>
<keyword evidence="4" id="KW-0677">Repeat</keyword>
<dbReference type="AlphaFoldDB" id="A0A3P8UW89"/>
<dbReference type="InterPro" id="IPR041267">
    <property type="entry name" value="NLRP_HD2"/>
</dbReference>
<dbReference type="SMART" id="SM00368">
    <property type="entry name" value="LRR_RI"/>
    <property type="match status" value="2"/>
</dbReference>
<accession>A0A3P8UW89</accession>
<keyword evidence="3" id="KW-0433">Leucine-rich repeat</keyword>
<dbReference type="GO" id="GO:0005524">
    <property type="term" value="F:ATP binding"/>
    <property type="evidence" value="ECO:0007669"/>
    <property type="project" value="UniProtKB-KW"/>
</dbReference>
<dbReference type="SUPFAM" id="SSF49899">
    <property type="entry name" value="Concanavalin A-like lectins/glucanases"/>
    <property type="match status" value="1"/>
</dbReference>
<dbReference type="InterPro" id="IPR041075">
    <property type="entry name" value="NOD1/2_WH"/>
</dbReference>
<evidence type="ECO:0000259" key="8">
    <source>
        <dbReference type="PROSITE" id="PS50824"/>
    </source>
</evidence>
<dbReference type="Gene3D" id="1.10.533.10">
    <property type="entry name" value="Death Domain, Fas"/>
    <property type="match status" value="1"/>
</dbReference>
<dbReference type="InterPro" id="IPR027417">
    <property type="entry name" value="P-loop_NTPase"/>
</dbReference>
<protein>
    <submittedName>
        <fullName evidence="10">NACHT, LRR and PYD domains-containing protein 3-like</fullName>
    </submittedName>
</protein>
<evidence type="ECO:0000256" key="4">
    <source>
        <dbReference type="ARBA" id="ARBA00022737"/>
    </source>
</evidence>
<dbReference type="InterPro" id="IPR004020">
    <property type="entry name" value="DAPIN"/>
</dbReference>
<dbReference type="SMART" id="SM00449">
    <property type="entry name" value="SPRY"/>
    <property type="match status" value="1"/>
</dbReference>
<keyword evidence="5" id="KW-0547">Nucleotide-binding</keyword>
<dbReference type="Pfam" id="PF00622">
    <property type="entry name" value="SPRY"/>
    <property type="match status" value="1"/>
</dbReference>
<dbReference type="InterPro" id="IPR011029">
    <property type="entry name" value="DEATH-like_dom_sf"/>
</dbReference>
<reference evidence="10" key="2">
    <citation type="submission" date="2025-08" db="UniProtKB">
        <authorList>
            <consortium name="Ensembl"/>
        </authorList>
    </citation>
    <scope>IDENTIFICATION</scope>
</reference>
<dbReference type="RefSeq" id="XP_024913008.1">
    <property type="nucleotide sequence ID" value="XM_025057240.1"/>
</dbReference>
<dbReference type="InParanoid" id="A0A3P8UW89"/>
<dbReference type="PANTHER" id="PTHR24106">
    <property type="entry name" value="NACHT, LRR AND CARD DOMAINS-CONTAINING"/>
    <property type="match status" value="1"/>
</dbReference>
<dbReference type="InterPro" id="IPR001870">
    <property type="entry name" value="B30.2/SPRY"/>
</dbReference>
<reference evidence="10 11" key="1">
    <citation type="journal article" date="2014" name="Nat. Genet.">
        <title>Whole-genome sequence of a flatfish provides insights into ZW sex chromosome evolution and adaptation to a benthic lifestyle.</title>
        <authorList>
            <person name="Chen S."/>
            <person name="Zhang G."/>
            <person name="Shao C."/>
            <person name="Huang Q."/>
            <person name="Liu G."/>
            <person name="Zhang P."/>
            <person name="Song W."/>
            <person name="An N."/>
            <person name="Chalopin D."/>
            <person name="Volff J.N."/>
            <person name="Hong Y."/>
            <person name="Li Q."/>
            <person name="Sha Z."/>
            <person name="Zhou H."/>
            <person name="Xie M."/>
            <person name="Yu Q."/>
            <person name="Liu Y."/>
            <person name="Xiang H."/>
            <person name="Wang N."/>
            <person name="Wu K."/>
            <person name="Yang C."/>
            <person name="Zhou Q."/>
            <person name="Liao X."/>
            <person name="Yang L."/>
            <person name="Hu Q."/>
            <person name="Zhang J."/>
            <person name="Meng L."/>
            <person name="Jin L."/>
            <person name="Tian Y."/>
            <person name="Lian J."/>
            <person name="Yang J."/>
            <person name="Miao G."/>
            <person name="Liu S."/>
            <person name="Liang Z."/>
            <person name="Yan F."/>
            <person name="Li Y."/>
            <person name="Sun B."/>
            <person name="Zhang H."/>
            <person name="Zhang J."/>
            <person name="Zhu Y."/>
            <person name="Du M."/>
            <person name="Zhao Y."/>
            <person name="Schartl M."/>
            <person name="Tang Q."/>
            <person name="Wang J."/>
        </authorList>
    </citation>
    <scope>NUCLEOTIDE SEQUENCE</scope>
</reference>
<dbReference type="Pfam" id="PF17779">
    <property type="entry name" value="WHD_NOD2"/>
    <property type="match status" value="1"/>
</dbReference>
<dbReference type="SUPFAM" id="SSF47986">
    <property type="entry name" value="DEATH domain"/>
    <property type="match status" value="1"/>
</dbReference>
<dbReference type="Pfam" id="PF14484">
    <property type="entry name" value="FISNA"/>
    <property type="match status" value="1"/>
</dbReference>
<dbReference type="Pfam" id="PF13765">
    <property type="entry name" value="PRY"/>
    <property type="match status" value="1"/>
</dbReference>
<keyword evidence="11" id="KW-1185">Reference proteome</keyword>
<dbReference type="SMART" id="SM00589">
    <property type="entry name" value="PRY"/>
    <property type="match status" value="1"/>
</dbReference>
<dbReference type="OrthoDB" id="120976at2759"/>
<proteinExistence type="predicted"/>
<dbReference type="Gene3D" id="3.40.50.300">
    <property type="entry name" value="P-loop containing nucleotide triphosphate hydrolases"/>
    <property type="match status" value="1"/>
</dbReference>
<dbReference type="Pfam" id="PF13516">
    <property type="entry name" value="LRR_6"/>
    <property type="match status" value="1"/>
</dbReference>
<keyword evidence="2" id="KW-0963">Cytoplasm</keyword>
<dbReference type="Gene3D" id="3.80.10.10">
    <property type="entry name" value="Ribonuclease Inhibitor"/>
    <property type="match status" value="1"/>
</dbReference>
<dbReference type="PROSITE" id="PS50824">
    <property type="entry name" value="DAPIN"/>
    <property type="match status" value="1"/>
</dbReference>
<dbReference type="InterPro" id="IPR003879">
    <property type="entry name" value="Butyrophylin_SPRY"/>
</dbReference>
<dbReference type="InterPro" id="IPR032675">
    <property type="entry name" value="LRR_dom_sf"/>
</dbReference>
<feature type="domain" description="Pyrin" evidence="8">
    <location>
        <begin position="72"/>
        <end position="159"/>
    </location>
</feature>
<feature type="domain" description="B30.2/SPRY" evidence="7">
    <location>
        <begin position="926"/>
        <end position="1122"/>
    </location>
</feature>
<dbReference type="InterPro" id="IPR007111">
    <property type="entry name" value="NACHT_NTPase"/>
</dbReference>
<dbReference type="SMART" id="SM01289">
    <property type="entry name" value="PYRIN"/>
    <property type="match status" value="1"/>
</dbReference>
<organism evidence="10 11">
    <name type="scientific">Cynoglossus semilaevis</name>
    <name type="common">Tongue sole</name>
    <dbReference type="NCBI Taxonomy" id="244447"/>
    <lineage>
        <taxon>Eukaryota</taxon>
        <taxon>Metazoa</taxon>
        <taxon>Chordata</taxon>
        <taxon>Craniata</taxon>
        <taxon>Vertebrata</taxon>
        <taxon>Euteleostomi</taxon>
        <taxon>Actinopterygii</taxon>
        <taxon>Neopterygii</taxon>
        <taxon>Teleostei</taxon>
        <taxon>Neoteleostei</taxon>
        <taxon>Acanthomorphata</taxon>
        <taxon>Carangaria</taxon>
        <taxon>Pleuronectiformes</taxon>
        <taxon>Pleuronectoidei</taxon>
        <taxon>Cynoglossidae</taxon>
        <taxon>Cynoglossinae</taxon>
        <taxon>Cynoglossus</taxon>
    </lineage>
</organism>
<dbReference type="InterPro" id="IPR013320">
    <property type="entry name" value="ConA-like_dom_sf"/>
</dbReference>
<evidence type="ECO:0000256" key="1">
    <source>
        <dbReference type="ARBA" id="ARBA00004496"/>
    </source>
</evidence>
<dbReference type="PROSITE" id="PS50188">
    <property type="entry name" value="B302_SPRY"/>
    <property type="match status" value="1"/>
</dbReference>
<dbReference type="SMART" id="SM01288">
    <property type="entry name" value="FISNA"/>
    <property type="match status" value="1"/>
</dbReference>
<dbReference type="Ensembl" id="ENSCSET00000006706.1">
    <property type="protein sequence ID" value="ENSCSEP00000006632.1"/>
    <property type="gene ID" value="ENSCSEG00000004298.1"/>
</dbReference>
<evidence type="ECO:0000313" key="11">
    <source>
        <dbReference type="Proteomes" id="UP000265120"/>
    </source>
</evidence>
<dbReference type="RefSeq" id="XP_008313586.1">
    <property type="nucleotide sequence ID" value="XM_008315364.3"/>
</dbReference>
<dbReference type="InterPro" id="IPR043136">
    <property type="entry name" value="B30.2/SPRY_sf"/>
</dbReference>
<evidence type="ECO:0000313" key="10">
    <source>
        <dbReference type="Ensembl" id="ENSCSEP00000006632.1"/>
    </source>
</evidence>
<dbReference type="InterPro" id="IPR001611">
    <property type="entry name" value="Leu-rich_rpt"/>
</dbReference>
<dbReference type="OMA" id="CWITSIV"/>
<dbReference type="GeneID" id="103382540"/>
<evidence type="ECO:0000256" key="6">
    <source>
        <dbReference type="ARBA" id="ARBA00022840"/>
    </source>
</evidence>
<name>A0A3P8UW89_CYNSE</name>
<dbReference type="InterPro" id="IPR051261">
    <property type="entry name" value="NLR"/>
</dbReference>
<dbReference type="Pfam" id="PF02758">
    <property type="entry name" value="PYRIN"/>
    <property type="match status" value="1"/>
</dbReference>
<dbReference type="SUPFAM" id="SSF52047">
    <property type="entry name" value="RNI-like"/>
    <property type="match status" value="1"/>
</dbReference>
<evidence type="ECO:0000256" key="3">
    <source>
        <dbReference type="ARBA" id="ARBA00022614"/>
    </source>
</evidence>
<evidence type="ECO:0000259" key="9">
    <source>
        <dbReference type="PROSITE" id="PS50837"/>
    </source>
</evidence>
<dbReference type="Pfam" id="PF17776">
    <property type="entry name" value="NLRC4_HD2"/>
    <property type="match status" value="1"/>
</dbReference>
<evidence type="ECO:0000256" key="5">
    <source>
        <dbReference type="ARBA" id="ARBA00022741"/>
    </source>
</evidence>